<dbReference type="Gene3D" id="1.10.30.50">
    <property type="match status" value="1"/>
</dbReference>
<evidence type="ECO:0000259" key="1">
    <source>
        <dbReference type="SMART" id="SM00507"/>
    </source>
</evidence>
<dbReference type="Proteomes" id="UP001576784">
    <property type="component" value="Unassembled WGS sequence"/>
</dbReference>
<dbReference type="Pfam" id="PF14239">
    <property type="entry name" value="RRXRR"/>
    <property type="match status" value="1"/>
</dbReference>
<protein>
    <submittedName>
        <fullName evidence="2">RNA-guided endonuclease IscB</fullName>
    </submittedName>
</protein>
<dbReference type="InterPro" id="IPR052892">
    <property type="entry name" value="NA-targeting_endonuclease"/>
</dbReference>
<dbReference type="InterPro" id="IPR025938">
    <property type="entry name" value="RRXRR_dom"/>
</dbReference>
<accession>A0ABV4XP44</accession>
<comment type="caution">
    <text evidence="2">The sequence shown here is derived from an EMBL/GenBank/DDBJ whole genome shotgun (WGS) entry which is preliminary data.</text>
</comment>
<dbReference type="PANTHER" id="PTHR33877:SF2">
    <property type="entry name" value="OS07G0170200 PROTEIN"/>
    <property type="match status" value="1"/>
</dbReference>
<proteinExistence type="predicted"/>
<dbReference type="InterPro" id="IPR047693">
    <property type="entry name" value="RNA-guided_IscB-like"/>
</dbReference>
<organism evidence="2 3">
    <name type="scientific">Floridaenema flaviceps BLCC-F50</name>
    <dbReference type="NCBI Taxonomy" id="3153642"/>
    <lineage>
        <taxon>Bacteria</taxon>
        <taxon>Bacillati</taxon>
        <taxon>Cyanobacteriota</taxon>
        <taxon>Cyanophyceae</taxon>
        <taxon>Oscillatoriophycideae</taxon>
        <taxon>Aerosakkonematales</taxon>
        <taxon>Aerosakkonemataceae</taxon>
        <taxon>Floridanema</taxon>
        <taxon>Floridanema flaviceps</taxon>
    </lineage>
</organism>
<feature type="domain" description="HNH nuclease" evidence="1">
    <location>
        <begin position="182"/>
        <end position="233"/>
    </location>
</feature>
<evidence type="ECO:0000313" key="2">
    <source>
        <dbReference type="EMBL" id="MFB2893315.1"/>
    </source>
</evidence>
<keyword evidence="2" id="KW-0378">Hydrolase</keyword>
<keyword evidence="2" id="KW-0540">Nuclease</keyword>
<dbReference type="SMART" id="SM00507">
    <property type="entry name" value="HNHc"/>
    <property type="match status" value="1"/>
</dbReference>
<dbReference type="InterPro" id="IPR002711">
    <property type="entry name" value="HNH"/>
</dbReference>
<dbReference type="NCBIfam" id="NF040563">
    <property type="entry name" value="guided_IscB"/>
    <property type="match status" value="1"/>
</dbReference>
<dbReference type="RefSeq" id="WP_413262976.1">
    <property type="nucleotide sequence ID" value="NZ_JBHFNR010000072.1"/>
</dbReference>
<sequence length="426" mass="48691">MQNYVFVLNADRMPLDMVHPGRARELQSKGKAKPIRQYPYVLILQSQIEKPTTKQYSLKIDPGSEWTGFAIQCGEDIVWSMELKHRGLQIKDGLINRARFRRHRRTQLRYRFARFDRRKPEGWLAPSLRHRVQTVETWIKRFMRYCPISCIELEQVRFDLQKMQNPEISGVEYQQGTLAGYEVRQYLLQKWGRKCAYCGVQNTPLEIEHIHPKSKGGSQRVSNLTLACHPCNQAKSDRDISDFLAHKPNILTRIQSQMKQPLNHAAAVNSTRFAIVTMVKTVCDTVKCWTGGRTKFNRVQQGFFKSHSIDAACVGESGAKIQLLTHQPLIVTCRGHGNRQARRANASGFPAVKNAKEVFHHVTAGDIVKVCLDKDRKTVKGGTYTARVKTPTKKGCEVLINGNRVSFSSMQNIDFIHRSDGYGYGF</sequence>
<dbReference type="PANTHER" id="PTHR33877">
    <property type="entry name" value="SLL1193 PROTEIN"/>
    <property type="match status" value="1"/>
</dbReference>
<dbReference type="InterPro" id="IPR003615">
    <property type="entry name" value="HNH_nuc"/>
</dbReference>
<dbReference type="CDD" id="cd00085">
    <property type="entry name" value="HNHc"/>
    <property type="match status" value="1"/>
</dbReference>
<reference evidence="2 3" key="1">
    <citation type="submission" date="2024-09" db="EMBL/GenBank/DDBJ databases">
        <title>Floridaenema gen nov. (Aerosakkonemataceae, Aerosakkonematales ord. nov., Cyanobacteria) from benthic tropical and subtropical fresh waters, with the description of four new species.</title>
        <authorList>
            <person name="Moretto J.A."/>
            <person name="Berthold D.E."/>
            <person name="Lefler F.W."/>
            <person name="Huang I.-S."/>
            <person name="Laughinghouse H. IV."/>
        </authorList>
    </citation>
    <scope>NUCLEOTIDE SEQUENCE [LARGE SCALE GENOMIC DNA]</scope>
    <source>
        <strain evidence="2 3">BLCC-F50</strain>
    </source>
</reference>
<dbReference type="GO" id="GO:0004519">
    <property type="term" value="F:endonuclease activity"/>
    <property type="evidence" value="ECO:0007669"/>
    <property type="project" value="UniProtKB-KW"/>
</dbReference>
<gene>
    <name evidence="2" type="primary">iscB</name>
    <name evidence="2" type="ORF">ACE1CI_10420</name>
</gene>
<name>A0ABV4XP44_9CYAN</name>
<dbReference type="Pfam" id="PF01844">
    <property type="entry name" value="HNH"/>
    <property type="match status" value="1"/>
</dbReference>
<evidence type="ECO:0000313" key="3">
    <source>
        <dbReference type="Proteomes" id="UP001576784"/>
    </source>
</evidence>
<keyword evidence="3" id="KW-1185">Reference proteome</keyword>
<dbReference type="EMBL" id="JBHFNR010000072">
    <property type="protein sequence ID" value="MFB2893315.1"/>
    <property type="molecule type" value="Genomic_DNA"/>
</dbReference>
<keyword evidence="2" id="KW-0255">Endonuclease</keyword>